<evidence type="ECO:0000256" key="1">
    <source>
        <dbReference type="ARBA" id="ARBA00002936"/>
    </source>
</evidence>
<dbReference type="PRINTS" id="PR00237">
    <property type="entry name" value="GPCRRHODOPSN"/>
</dbReference>
<feature type="transmembrane region" description="Helical" evidence="10">
    <location>
        <begin position="242"/>
        <end position="261"/>
    </location>
</feature>
<dbReference type="AlphaFoldDB" id="A0A151MUA7"/>
<dbReference type="InterPro" id="IPR000276">
    <property type="entry name" value="GPCR_Rhodpsn"/>
</dbReference>
<feature type="transmembrane region" description="Helical" evidence="10">
    <location>
        <begin position="60"/>
        <end position="81"/>
    </location>
</feature>
<dbReference type="GeneID" id="102570471"/>
<feature type="transmembrane region" description="Helical" evidence="10">
    <location>
        <begin position="273"/>
        <end position="292"/>
    </location>
</feature>
<evidence type="ECO:0000256" key="5">
    <source>
        <dbReference type="ARBA" id="ARBA00023040"/>
    </source>
</evidence>
<accession>A0A151MUA7</accession>
<comment type="caution">
    <text evidence="12">The sequence shown here is derived from an EMBL/GenBank/DDBJ whole genome shotgun (WGS) entry which is preliminary data.</text>
</comment>
<keyword evidence="10" id="KW-0716">Sensory transduction</keyword>
<evidence type="ECO:0000256" key="2">
    <source>
        <dbReference type="ARBA" id="ARBA00004141"/>
    </source>
</evidence>
<keyword evidence="13" id="KW-1185">Reference proteome</keyword>
<dbReference type="Proteomes" id="UP000050525">
    <property type="component" value="Unassembled WGS sequence"/>
</dbReference>
<dbReference type="GO" id="GO:0005886">
    <property type="term" value="C:plasma membrane"/>
    <property type="evidence" value="ECO:0007669"/>
    <property type="project" value="UniProtKB-SubCell"/>
</dbReference>
<keyword evidence="6 10" id="KW-0472">Membrane</keyword>
<protein>
    <recommendedName>
        <fullName evidence="10">Olfactory receptor</fullName>
    </recommendedName>
</protein>
<dbReference type="SUPFAM" id="SSF81321">
    <property type="entry name" value="Family A G protein-coupled receptor-like"/>
    <property type="match status" value="1"/>
</dbReference>
<dbReference type="PhylomeDB" id="A0A151MUA7"/>
<evidence type="ECO:0000256" key="6">
    <source>
        <dbReference type="ARBA" id="ARBA00023136"/>
    </source>
</evidence>
<evidence type="ECO:0000256" key="7">
    <source>
        <dbReference type="ARBA" id="ARBA00023170"/>
    </source>
</evidence>
<organism evidence="12 13">
    <name type="scientific">Alligator mississippiensis</name>
    <name type="common">American alligator</name>
    <dbReference type="NCBI Taxonomy" id="8496"/>
    <lineage>
        <taxon>Eukaryota</taxon>
        <taxon>Metazoa</taxon>
        <taxon>Chordata</taxon>
        <taxon>Craniata</taxon>
        <taxon>Vertebrata</taxon>
        <taxon>Euteleostomi</taxon>
        <taxon>Archelosauria</taxon>
        <taxon>Archosauria</taxon>
        <taxon>Crocodylia</taxon>
        <taxon>Alligatoridae</taxon>
        <taxon>Alligatorinae</taxon>
        <taxon>Alligator</taxon>
    </lineage>
</organism>
<evidence type="ECO:0000313" key="12">
    <source>
        <dbReference type="EMBL" id="KYO28120.1"/>
    </source>
</evidence>
<proteinExistence type="inferred from homology"/>
<dbReference type="FunFam" id="1.20.1070.10:FF:000003">
    <property type="entry name" value="Olfactory receptor"/>
    <property type="match status" value="1"/>
</dbReference>
<evidence type="ECO:0000256" key="8">
    <source>
        <dbReference type="ARBA" id="ARBA00023224"/>
    </source>
</evidence>
<keyword evidence="10" id="KW-0552">Olfaction</keyword>
<evidence type="ECO:0000256" key="4">
    <source>
        <dbReference type="ARBA" id="ARBA00022989"/>
    </source>
</evidence>
<evidence type="ECO:0000313" key="13">
    <source>
        <dbReference type="Proteomes" id="UP000050525"/>
    </source>
</evidence>
<dbReference type="InterPro" id="IPR000725">
    <property type="entry name" value="Olfact_rcpt"/>
</dbReference>
<feature type="transmembrane region" description="Helical" evidence="10">
    <location>
        <begin position="197"/>
        <end position="221"/>
    </location>
</feature>
<dbReference type="OrthoDB" id="9890226at2759"/>
<feature type="transmembrane region" description="Helical" evidence="10">
    <location>
        <begin position="140"/>
        <end position="158"/>
    </location>
</feature>
<dbReference type="SMART" id="SM01381">
    <property type="entry name" value="7TM_GPCR_Srsx"/>
    <property type="match status" value="1"/>
</dbReference>
<gene>
    <name evidence="12" type="primary">OR9I1</name>
    <name evidence="12" type="ORF">Y1Q_0005114</name>
</gene>
<keyword evidence="7 9" id="KW-0675">Receptor</keyword>
<feature type="domain" description="G-protein coupled receptors family 1 profile" evidence="11">
    <location>
        <begin position="41"/>
        <end position="290"/>
    </location>
</feature>
<dbReference type="CDD" id="cd15230">
    <property type="entry name" value="7tmA_OR5-like"/>
    <property type="match status" value="1"/>
</dbReference>
<comment type="subcellular location">
    <subcellularLocation>
        <location evidence="10">Cell membrane</location>
        <topology evidence="10">Multi-pass membrane protein</topology>
    </subcellularLocation>
    <subcellularLocation>
        <location evidence="2">Membrane</location>
        <topology evidence="2">Multi-pass membrane protein</topology>
    </subcellularLocation>
</comment>
<evidence type="ECO:0000259" key="11">
    <source>
        <dbReference type="PROSITE" id="PS50262"/>
    </source>
</evidence>
<dbReference type="PROSITE" id="PS50262">
    <property type="entry name" value="G_PROTEIN_RECEP_F1_2"/>
    <property type="match status" value="1"/>
</dbReference>
<dbReference type="Gene3D" id="1.20.1070.10">
    <property type="entry name" value="Rhodopsin 7-helix transmembrane proteins"/>
    <property type="match status" value="1"/>
</dbReference>
<feature type="transmembrane region" description="Helical" evidence="10">
    <location>
        <begin position="25"/>
        <end position="48"/>
    </location>
</feature>
<sequence>MGTENRTQVTEFILLGFASSPNLEISLFILFLLIYFLTLVGNLGMIMLINTNPVLQSPMYFFLSNLSFIDICYSSVITPRLLYDFLAESRTISYTACAVQLWAFALFVSVECYLLAVMAYDRFVAICNPLLYTAVMSKRFRIQLVVLSYLTGLVNALVQASSTFRLTFCGPNEIDSYFCDVPPLLHLSCSDTYVSEVVLFVLSSFVVIGNSAIVLISYIYIVTTILNMRSAAGRHKTFSTCASHLTAIVLYYGTLTFMYVQPGGMDAVEQDKVVSVFYTIVIPMLNPLIYSLRNKEVKDALRKQLGRIIFLL</sequence>
<evidence type="ECO:0000256" key="3">
    <source>
        <dbReference type="ARBA" id="ARBA00022692"/>
    </source>
</evidence>
<keyword evidence="8 9" id="KW-0807">Transducer</keyword>
<keyword evidence="5 9" id="KW-0297">G-protein coupled receptor</keyword>
<name>A0A151MUA7_ALLMI</name>
<dbReference type="Pfam" id="PF13853">
    <property type="entry name" value="7tm_4"/>
    <property type="match status" value="1"/>
</dbReference>
<dbReference type="KEGG" id="amj:102570471"/>
<dbReference type="PANTHER" id="PTHR48018">
    <property type="entry name" value="OLFACTORY RECEPTOR"/>
    <property type="match status" value="1"/>
</dbReference>
<keyword evidence="10" id="KW-1003">Cell membrane</keyword>
<dbReference type="EMBL" id="AKHW03005047">
    <property type="protein sequence ID" value="KYO28120.1"/>
    <property type="molecule type" value="Genomic_DNA"/>
</dbReference>
<reference evidence="12 13" key="1">
    <citation type="journal article" date="2012" name="Genome Biol.">
        <title>Sequencing three crocodilian genomes to illuminate the evolution of archosaurs and amniotes.</title>
        <authorList>
            <person name="St John J.A."/>
            <person name="Braun E.L."/>
            <person name="Isberg S.R."/>
            <person name="Miles L.G."/>
            <person name="Chong A.Y."/>
            <person name="Gongora J."/>
            <person name="Dalzell P."/>
            <person name="Moran C."/>
            <person name="Bed'hom B."/>
            <person name="Abzhanov A."/>
            <person name="Burgess S.C."/>
            <person name="Cooksey A.M."/>
            <person name="Castoe T.A."/>
            <person name="Crawford N.G."/>
            <person name="Densmore L.D."/>
            <person name="Drew J.C."/>
            <person name="Edwards S.V."/>
            <person name="Faircloth B.C."/>
            <person name="Fujita M.K."/>
            <person name="Greenwold M.J."/>
            <person name="Hoffmann F.G."/>
            <person name="Howard J.M."/>
            <person name="Iguchi T."/>
            <person name="Janes D.E."/>
            <person name="Khan S.Y."/>
            <person name="Kohno S."/>
            <person name="de Koning A.J."/>
            <person name="Lance S.L."/>
            <person name="McCarthy F.M."/>
            <person name="McCormack J.E."/>
            <person name="Merchant M.E."/>
            <person name="Peterson D.G."/>
            <person name="Pollock D.D."/>
            <person name="Pourmand N."/>
            <person name="Raney B.J."/>
            <person name="Roessler K.A."/>
            <person name="Sanford J.R."/>
            <person name="Sawyer R.H."/>
            <person name="Schmidt C.J."/>
            <person name="Triplett E.W."/>
            <person name="Tuberville T.D."/>
            <person name="Venegas-Anaya M."/>
            <person name="Howard J.T."/>
            <person name="Jarvis E.D."/>
            <person name="Guillette L.J.Jr."/>
            <person name="Glenn T.C."/>
            <person name="Green R.E."/>
            <person name="Ray D.A."/>
        </authorList>
    </citation>
    <scope>NUCLEOTIDE SEQUENCE [LARGE SCALE GENOMIC DNA]</scope>
    <source>
        <strain evidence="12">KSC_2009_1</strain>
    </source>
</reference>
<dbReference type="InterPro" id="IPR017452">
    <property type="entry name" value="GPCR_Rhodpsn_7TM"/>
</dbReference>
<keyword evidence="3 9" id="KW-0812">Transmembrane</keyword>
<evidence type="ECO:0000256" key="9">
    <source>
        <dbReference type="RuleBase" id="RU000688"/>
    </source>
</evidence>
<comment type="similarity">
    <text evidence="9">Belongs to the G-protein coupled receptor 1 family.</text>
</comment>
<keyword evidence="4 10" id="KW-1133">Transmembrane helix</keyword>
<dbReference type="PRINTS" id="PR00245">
    <property type="entry name" value="OLFACTORYR"/>
</dbReference>
<dbReference type="GO" id="GO:0004930">
    <property type="term" value="F:G protein-coupled receptor activity"/>
    <property type="evidence" value="ECO:0007669"/>
    <property type="project" value="UniProtKB-KW"/>
</dbReference>
<feature type="transmembrane region" description="Helical" evidence="10">
    <location>
        <begin position="101"/>
        <end position="120"/>
    </location>
</feature>
<dbReference type="PROSITE" id="PS00237">
    <property type="entry name" value="G_PROTEIN_RECEP_F1_1"/>
    <property type="match status" value="1"/>
</dbReference>
<evidence type="ECO:0000256" key="10">
    <source>
        <dbReference type="RuleBase" id="RU363047"/>
    </source>
</evidence>
<comment type="function">
    <text evidence="1">Odorant receptor.</text>
</comment>
<dbReference type="GO" id="GO:0004984">
    <property type="term" value="F:olfactory receptor activity"/>
    <property type="evidence" value="ECO:0007669"/>
    <property type="project" value="InterPro"/>
</dbReference>